<sequence length="306" mass="32064">MIDRRSALVGAAAALVAGCGQAASPAIGKAGGNFAREVATLKRIEQTARGRLGAFVLDPASGSSFGWRAHERFAHCSSFKLSLAAMLLGRADKGEVDLDEILHWSKADMLSTSPVTSLHIADGLPVGELARATLVTSDNTAANVLLRRFGGPEAVTRFWRSTGDTVSRLDRYEPELNLTPPGAELDTTTPAAMAATLAKLVLGEVLAPGSRNTLREWMIAVATGRDRIRAGFPVDWVSGDKTGTGINEARHTYVDLAFGGPAGASPVIVTAYFEPERLAEPMDPASTGALAEVGRLAAGFVGRRGG</sequence>
<dbReference type="PROSITE" id="PS51257">
    <property type="entry name" value="PROKAR_LIPOPROTEIN"/>
    <property type="match status" value="1"/>
</dbReference>
<comment type="caution">
    <text evidence="6">The sequence shown here is derived from an EMBL/GenBank/DDBJ whole genome shotgun (WGS) entry which is preliminary data.</text>
</comment>
<feature type="signal peptide" evidence="4">
    <location>
        <begin position="1"/>
        <end position="22"/>
    </location>
</feature>
<feature type="chain" id="PRO_5047260428" description="beta-lactamase" evidence="4">
    <location>
        <begin position="23"/>
        <end position="306"/>
    </location>
</feature>
<evidence type="ECO:0000256" key="3">
    <source>
        <dbReference type="ARBA" id="ARBA00012865"/>
    </source>
</evidence>
<proteinExistence type="inferred from homology"/>
<dbReference type="SUPFAM" id="SSF56601">
    <property type="entry name" value="beta-lactamase/transpeptidase-like"/>
    <property type="match status" value="1"/>
</dbReference>
<accession>A0ABU8S1C6</accession>
<dbReference type="InterPro" id="IPR045155">
    <property type="entry name" value="Beta-lactam_cat"/>
</dbReference>
<name>A0ABU8S1C6_9SPHN</name>
<keyword evidence="4" id="KW-0732">Signal</keyword>
<keyword evidence="6" id="KW-0378">Hydrolase</keyword>
<evidence type="ECO:0000313" key="6">
    <source>
        <dbReference type="EMBL" id="MEJ5979062.1"/>
    </source>
</evidence>
<dbReference type="Proteomes" id="UP001361239">
    <property type="component" value="Unassembled WGS sequence"/>
</dbReference>
<reference evidence="6 7" key="1">
    <citation type="submission" date="2024-03" db="EMBL/GenBank/DDBJ databases">
        <authorList>
            <person name="Jo J.-H."/>
        </authorList>
    </citation>
    <scope>NUCLEOTIDE SEQUENCE [LARGE SCALE GENOMIC DNA]</scope>
    <source>
        <strain evidence="6 7">PS1R-30</strain>
    </source>
</reference>
<dbReference type="InterPro" id="IPR012338">
    <property type="entry name" value="Beta-lactam/transpept-like"/>
</dbReference>
<dbReference type="GO" id="GO:0008800">
    <property type="term" value="F:beta-lactamase activity"/>
    <property type="evidence" value="ECO:0007669"/>
    <property type="project" value="UniProtKB-EC"/>
</dbReference>
<keyword evidence="7" id="KW-1185">Reference proteome</keyword>
<comment type="similarity">
    <text evidence="2">Belongs to the class-A beta-lactamase family.</text>
</comment>
<dbReference type="RefSeq" id="WP_339589002.1">
    <property type="nucleotide sequence ID" value="NZ_JBBHJZ010000005.1"/>
</dbReference>
<gene>
    <name evidence="6" type="primary">bla</name>
    <name evidence="6" type="ORF">WG901_20585</name>
</gene>
<dbReference type="EC" id="3.5.2.6" evidence="3"/>
<protein>
    <recommendedName>
        <fullName evidence="3">beta-lactamase</fullName>
        <ecNumber evidence="3">3.5.2.6</ecNumber>
    </recommendedName>
</protein>
<dbReference type="EMBL" id="JBBHJZ010000005">
    <property type="protein sequence ID" value="MEJ5979062.1"/>
    <property type="molecule type" value="Genomic_DNA"/>
</dbReference>
<dbReference type="Gene3D" id="3.40.710.10">
    <property type="entry name" value="DD-peptidase/beta-lactamase superfamily"/>
    <property type="match status" value="1"/>
</dbReference>
<evidence type="ECO:0000259" key="5">
    <source>
        <dbReference type="Pfam" id="PF13354"/>
    </source>
</evidence>
<dbReference type="PANTHER" id="PTHR35333:SF3">
    <property type="entry name" value="BETA-LACTAMASE-TYPE TRANSPEPTIDASE FOLD CONTAINING PROTEIN"/>
    <property type="match status" value="1"/>
</dbReference>
<dbReference type="InterPro" id="IPR000871">
    <property type="entry name" value="Beta-lactam_class-A"/>
</dbReference>
<evidence type="ECO:0000256" key="2">
    <source>
        <dbReference type="ARBA" id="ARBA00009009"/>
    </source>
</evidence>
<evidence type="ECO:0000256" key="4">
    <source>
        <dbReference type="SAM" id="SignalP"/>
    </source>
</evidence>
<organism evidence="6 7">
    <name type="scientific">Novosphingobium anseongense</name>
    <dbReference type="NCBI Taxonomy" id="3133436"/>
    <lineage>
        <taxon>Bacteria</taxon>
        <taxon>Pseudomonadati</taxon>
        <taxon>Pseudomonadota</taxon>
        <taxon>Alphaproteobacteria</taxon>
        <taxon>Sphingomonadales</taxon>
        <taxon>Sphingomonadaceae</taxon>
        <taxon>Novosphingobium</taxon>
    </lineage>
</organism>
<dbReference type="PRINTS" id="PR00118">
    <property type="entry name" value="BLACTAMASEA"/>
</dbReference>
<dbReference type="PANTHER" id="PTHR35333">
    <property type="entry name" value="BETA-LACTAMASE"/>
    <property type="match status" value="1"/>
</dbReference>
<feature type="domain" description="Beta-lactamase class A catalytic" evidence="5">
    <location>
        <begin position="54"/>
        <end position="251"/>
    </location>
</feature>
<dbReference type="Pfam" id="PF13354">
    <property type="entry name" value="Beta-lactamase2"/>
    <property type="match status" value="1"/>
</dbReference>
<dbReference type="NCBIfam" id="NF033103">
    <property type="entry name" value="bla_class_A"/>
    <property type="match status" value="1"/>
</dbReference>
<evidence type="ECO:0000313" key="7">
    <source>
        <dbReference type="Proteomes" id="UP001361239"/>
    </source>
</evidence>
<comment type="catalytic activity">
    <reaction evidence="1">
        <text>a beta-lactam + H2O = a substituted beta-amino acid</text>
        <dbReference type="Rhea" id="RHEA:20401"/>
        <dbReference type="ChEBI" id="CHEBI:15377"/>
        <dbReference type="ChEBI" id="CHEBI:35627"/>
        <dbReference type="ChEBI" id="CHEBI:140347"/>
        <dbReference type="EC" id="3.5.2.6"/>
    </reaction>
</comment>
<evidence type="ECO:0000256" key="1">
    <source>
        <dbReference type="ARBA" id="ARBA00001526"/>
    </source>
</evidence>